<evidence type="ECO:0000313" key="3">
    <source>
        <dbReference type="EMBL" id="SMX49183.1"/>
    </source>
</evidence>
<dbReference type="RefSeq" id="WP_097806555.1">
    <property type="nucleotide sequence ID" value="NZ_FXYH01000020.1"/>
</dbReference>
<dbReference type="PANTHER" id="PTHR34677:SF3">
    <property type="entry name" value="BACTERIAL IG-LIKE DOMAIN-CONTAINING PROTEIN"/>
    <property type="match status" value="1"/>
</dbReference>
<dbReference type="NCBIfam" id="NF041518">
    <property type="entry name" value="choice_anch_Q"/>
    <property type="match status" value="1"/>
</dbReference>
<dbReference type="SUPFAM" id="SSF51126">
    <property type="entry name" value="Pectin lyase-like"/>
    <property type="match status" value="1"/>
</dbReference>
<evidence type="ECO:0000313" key="4">
    <source>
        <dbReference type="Proteomes" id="UP000220836"/>
    </source>
</evidence>
<evidence type="ECO:0000259" key="2">
    <source>
        <dbReference type="Pfam" id="PF19078"/>
    </source>
</evidence>
<accession>A0A238L282</accession>
<dbReference type="Proteomes" id="UP000220836">
    <property type="component" value="Unassembled WGS sequence"/>
</dbReference>
<dbReference type="Pfam" id="PF19078">
    <property type="entry name" value="Big_12"/>
    <property type="match status" value="1"/>
</dbReference>
<feature type="domain" description="Bacterial Ig-like" evidence="2">
    <location>
        <begin position="424"/>
        <end position="516"/>
    </location>
</feature>
<evidence type="ECO:0000256" key="1">
    <source>
        <dbReference type="SAM" id="MobiDB-lite"/>
    </source>
</evidence>
<organism evidence="3 4">
    <name type="scientific">Pelagimonas varians</name>
    <dbReference type="NCBI Taxonomy" id="696760"/>
    <lineage>
        <taxon>Bacteria</taxon>
        <taxon>Pseudomonadati</taxon>
        <taxon>Pseudomonadota</taxon>
        <taxon>Alphaproteobacteria</taxon>
        <taxon>Rhodobacterales</taxon>
        <taxon>Roseobacteraceae</taxon>
        <taxon>Pelagimonas</taxon>
    </lineage>
</organism>
<name>A0A238L282_9RHOB</name>
<dbReference type="InterPro" id="IPR044048">
    <property type="entry name" value="Big_12"/>
</dbReference>
<feature type="region of interest" description="Disordered" evidence="1">
    <location>
        <begin position="670"/>
        <end position="706"/>
    </location>
</feature>
<dbReference type="PANTHER" id="PTHR34677">
    <property type="match status" value="1"/>
</dbReference>
<dbReference type="SUPFAM" id="SSF141072">
    <property type="entry name" value="CalX-like"/>
    <property type="match status" value="1"/>
</dbReference>
<reference evidence="3 4" key="1">
    <citation type="submission" date="2017-05" db="EMBL/GenBank/DDBJ databases">
        <authorList>
            <person name="Song R."/>
            <person name="Chenine A.L."/>
            <person name="Ruprecht R.M."/>
        </authorList>
    </citation>
    <scope>NUCLEOTIDE SEQUENCE [LARGE SCALE GENOMIC DNA]</scope>
    <source>
        <strain evidence="3 4">CECT 8663</strain>
    </source>
</reference>
<dbReference type="OrthoDB" id="292920at2"/>
<dbReference type="InterPro" id="IPR059226">
    <property type="entry name" value="Choice_anch_Q_dom"/>
</dbReference>
<keyword evidence="4" id="KW-1185">Reference proteome</keyword>
<protein>
    <recommendedName>
        <fullName evidence="2">Bacterial Ig-like domain-containing protein</fullName>
    </recommendedName>
</protein>
<dbReference type="EMBL" id="FXYH01000020">
    <property type="protein sequence ID" value="SMX49183.1"/>
    <property type="molecule type" value="Genomic_DNA"/>
</dbReference>
<sequence length="1335" mass="137390">MAGDDQLITLPTGHSVTATTNTNTDDNVQTLFVGGGNVALNGIIITGGNSVVADLSAVPKSGGGGVEIADGASLTFTKGTIAGNVTNGFGGGVLNYGTVTTTSSYIAANDGGGGGGIANLGTALITGTTIEGNSAFAYGAVSSEGTTTFVNSTIVGNQSVWAPFFGDVVHTGVEMSFIQSTMTANSGGLSSDLGFGGDTIQNSLLVGNGGYNFSGLIHDDSANFHIGGYLADIVGFSGFTDDVNLFFADIVDGVAQAGDNGGPVRTVALLNDWENPAIDAGGTGLAGLPITDALGNDRNVDFPSPSKDLTPRPDLGAVELQINPLRPLPVISTDLDAPETFQSFVLTVDFGVEVTGFDLSRLSVTNATVDGDLSTAGSQVFEVTLQPTGGPITIDLLGGVIGASTGLPSYSIPTVTLDEFDFPTPVITITTDSDQSVFGSDIAVTISFDREVNGFDASDLVITNGELSGPLVQIDATTYSATVQYGGFAPVGIDVAAGVVQSVTGTQNAAGASKTITIIEEPSLVVTTNASGMSNTDGQTSLEEAIAYANSNPDFSAITFSDALYGREIIGIDLLLTSDLSISGDIDGNGTADVSISGAGFGKIFSIQSGATVSLEAVQLVDGYGEGVVGQKAVGSAIENHGTLTLERVTILGNDAQGTVGITGATGERATRYKPLPNDDTVSEWAGGTTRDGEDGGDGHSGGTGQHAGTILNYGTIEVSNSWLTGVATGAVSNLGYADNTTSGGAGGMGGDGGSGADGSPAWMRQLPSLGVTLGGSGGIGGEGGNGGQGGSAVEGIANFGQAVFHTHIVGQLASHSAIAGLGGSGGHGGAGGEGGVGLSPDILVAITNNYIPHPHGLWSLEFLQELFAPGAGRNSHIPIDGKSLTHLHAASGQTDGILANYEGGTGAANAADSIVYLHSATSTVHERDSAVVTINVNRLGDLSEGVSVGVRVVASGGNSVSAADFVGGVLPQSTIFFDVDGDTDSTFSFELSAGNYGEGVENLQVELFDLQDEAGGAITALGTSTILLHVEDNLLREDTDSADLANWQERTITYSETGQIETVDIVMDDGTTRHQERIYQDDMLFQRVTSDGEGVFSSAKWATKTETLNSHGQIETVATVMDDGTTRHQERIYQDDMLFQRVTSDGEGVFSGAKWATKTETLNSHGQIETVATVMDDGTTRHQERIYQGDMLFQRVTGDGEGVFSGVKWVTKTETLNSHGQIETVATVMDDGTTRHQERIYQDDMLFQRVTSDGEGVFSGAKWATKTDTFDSLGVITQTDLRLDDTDTIVLTFLDGNISQKIVTDVNDDADYLQKIENYAIDGSLLETLYEWDV</sequence>
<dbReference type="InterPro" id="IPR011050">
    <property type="entry name" value="Pectin_lyase_fold/virulence"/>
</dbReference>
<gene>
    <name evidence="3" type="ORF">PEV8663_04122</name>
</gene>
<proteinExistence type="predicted"/>
<dbReference type="InterPro" id="IPR038081">
    <property type="entry name" value="CalX-like_sf"/>
</dbReference>